<evidence type="ECO:0000313" key="4">
    <source>
        <dbReference type="RefSeq" id="XP_018018044.1"/>
    </source>
</evidence>
<evidence type="ECO:0000313" key="3">
    <source>
        <dbReference type="Proteomes" id="UP000694843"/>
    </source>
</evidence>
<dbReference type="AlphaFoldDB" id="A0A8B7NW85"/>
<feature type="compositionally biased region" description="Low complexity" evidence="1">
    <location>
        <begin position="177"/>
        <end position="186"/>
    </location>
</feature>
<dbReference type="GeneID" id="108674592"/>
<reference evidence="4" key="1">
    <citation type="submission" date="2025-08" db="UniProtKB">
        <authorList>
            <consortium name="RefSeq"/>
        </authorList>
    </citation>
    <scope>IDENTIFICATION</scope>
    <source>
        <tissue evidence="4">Whole organism</tissue>
    </source>
</reference>
<sequence>MHLTTPLTLEYDLRTIMILYTLLVVVPETATSPLPSGGQGAGVFRSWNCSVICDSTNLHDYLPQECTRLCPNYKEVTNPKPQDNARLQTLESKVKSLQVTVDSLLVVTVLLFCVVLVGIPLLVYRHKIKSSLVPACCSSYNTKSKKKRNNSSKKSRPSGGGSPIDKPSRRQPLQEEPATATAAPATVIANDVAVNTQAKESQLARAPPDPPPPDVSVISNLRLRHPSESSCTADVGADSTIDCDPNSSYDQGSSHAYYNYGCSTSTLAVSPTQSRVSYGSEATPLSAGALISQSKVGSTLASPPAQIKYNSALPEGNEQSSFSRGRIRMSNIEDRSNRRPSSPESPSDATVMSNATMDTTLSCGTFSSNI</sequence>
<keyword evidence="2" id="KW-1133">Transmembrane helix</keyword>
<protein>
    <submittedName>
        <fullName evidence="4">Uncharacterized protein LOC108674592</fullName>
    </submittedName>
</protein>
<dbReference type="OrthoDB" id="10600872at2759"/>
<dbReference type="RefSeq" id="XP_018018044.1">
    <property type="nucleotide sequence ID" value="XM_018162555.2"/>
</dbReference>
<feature type="region of interest" description="Disordered" evidence="1">
    <location>
        <begin position="310"/>
        <end position="354"/>
    </location>
</feature>
<feature type="compositionally biased region" description="Basic residues" evidence="1">
    <location>
        <begin position="143"/>
        <end position="156"/>
    </location>
</feature>
<keyword evidence="2" id="KW-0812">Transmembrane</keyword>
<name>A0A8B7NW85_HYAAZ</name>
<organism evidence="3 4">
    <name type="scientific">Hyalella azteca</name>
    <name type="common">Amphipod</name>
    <dbReference type="NCBI Taxonomy" id="294128"/>
    <lineage>
        <taxon>Eukaryota</taxon>
        <taxon>Metazoa</taxon>
        <taxon>Ecdysozoa</taxon>
        <taxon>Arthropoda</taxon>
        <taxon>Crustacea</taxon>
        <taxon>Multicrustacea</taxon>
        <taxon>Malacostraca</taxon>
        <taxon>Eumalacostraca</taxon>
        <taxon>Peracarida</taxon>
        <taxon>Amphipoda</taxon>
        <taxon>Senticaudata</taxon>
        <taxon>Talitrida</taxon>
        <taxon>Talitroidea</taxon>
        <taxon>Hyalellidae</taxon>
        <taxon>Hyalella</taxon>
    </lineage>
</organism>
<dbReference type="Proteomes" id="UP000694843">
    <property type="component" value="Unplaced"/>
</dbReference>
<feature type="transmembrane region" description="Helical" evidence="2">
    <location>
        <begin position="104"/>
        <end position="124"/>
    </location>
</feature>
<feature type="region of interest" description="Disordered" evidence="1">
    <location>
        <begin position="141"/>
        <end position="186"/>
    </location>
</feature>
<dbReference type="KEGG" id="hazt:108674592"/>
<gene>
    <name evidence="4" type="primary">LOC108674592</name>
</gene>
<evidence type="ECO:0000256" key="1">
    <source>
        <dbReference type="SAM" id="MobiDB-lite"/>
    </source>
</evidence>
<evidence type="ECO:0000256" key="2">
    <source>
        <dbReference type="SAM" id="Phobius"/>
    </source>
</evidence>
<accession>A0A8B7NW85</accession>
<proteinExistence type="predicted"/>
<keyword evidence="3" id="KW-1185">Reference proteome</keyword>
<keyword evidence="2" id="KW-0472">Membrane</keyword>